<dbReference type="Proteomes" id="UP000019486">
    <property type="component" value="Unassembled WGS sequence"/>
</dbReference>
<dbReference type="EMBL" id="AVFL01000014">
    <property type="protein sequence ID" value="EWY39122.1"/>
    <property type="molecule type" value="Genomic_DNA"/>
</dbReference>
<dbReference type="AlphaFoldDB" id="W9H342"/>
<accession>W9H342</accession>
<name>W9H342_9PROT</name>
<proteinExistence type="predicted"/>
<gene>
    <name evidence="1" type="ORF">N825_08950</name>
</gene>
<sequence length="66" mass="7165">MPYGREGAAEHGAAEPAYPLVVLAVPLEPEARLVEPGPGSADVVTLAFRWPVLMAVAPARREWGWW</sequence>
<protein>
    <submittedName>
        <fullName evidence="1">Uncharacterized protein</fullName>
    </submittedName>
</protein>
<organism evidence="1 2">
    <name type="scientific">Skermanella stibiiresistens SB22</name>
    <dbReference type="NCBI Taxonomy" id="1385369"/>
    <lineage>
        <taxon>Bacteria</taxon>
        <taxon>Pseudomonadati</taxon>
        <taxon>Pseudomonadota</taxon>
        <taxon>Alphaproteobacteria</taxon>
        <taxon>Rhodospirillales</taxon>
        <taxon>Azospirillaceae</taxon>
        <taxon>Skermanella</taxon>
    </lineage>
</organism>
<dbReference type="RefSeq" id="WP_037455597.1">
    <property type="nucleotide sequence ID" value="NZ_AVFL01000014.1"/>
</dbReference>
<evidence type="ECO:0000313" key="1">
    <source>
        <dbReference type="EMBL" id="EWY39122.1"/>
    </source>
</evidence>
<evidence type="ECO:0000313" key="2">
    <source>
        <dbReference type="Proteomes" id="UP000019486"/>
    </source>
</evidence>
<comment type="caution">
    <text evidence="1">The sequence shown here is derived from an EMBL/GenBank/DDBJ whole genome shotgun (WGS) entry which is preliminary data.</text>
</comment>
<reference evidence="1 2" key="1">
    <citation type="submission" date="2013-08" db="EMBL/GenBank/DDBJ databases">
        <title>The genome sequence of Skermanella stibiiresistens.</title>
        <authorList>
            <person name="Zhu W."/>
            <person name="Wang G."/>
        </authorList>
    </citation>
    <scope>NUCLEOTIDE SEQUENCE [LARGE SCALE GENOMIC DNA]</scope>
    <source>
        <strain evidence="1 2">SB22</strain>
    </source>
</reference>
<keyword evidence="2" id="KW-1185">Reference proteome</keyword>